<gene>
    <name evidence="2" type="primary">LOC116413438</name>
</gene>
<dbReference type="GeneID" id="116413438"/>
<organism evidence="1 2">
    <name type="scientific">Galleria mellonella</name>
    <name type="common">Greater wax moth</name>
    <dbReference type="NCBI Taxonomy" id="7137"/>
    <lineage>
        <taxon>Eukaryota</taxon>
        <taxon>Metazoa</taxon>
        <taxon>Ecdysozoa</taxon>
        <taxon>Arthropoda</taxon>
        <taxon>Hexapoda</taxon>
        <taxon>Insecta</taxon>
        <taxon>Pterygota</taxon>
        <taxon>Neoptera</taxon>
        <taxon>Endopterygota</taxon>
        <taxon>Lepidoptera</taxon>
        <taxon>Glossata</taxon>
        <taxon>Ditrysia</taxon>
        <taxon>Pyraloidea</taxon>
        <taxon>Pyralidae</taxon>
        <taxon>Galleriinae</taxon>
        <taxon>Galleria</taxon>
    </lineage>
</organism>
<protein>
    <submittedName>
        <fullName evidence="2">Uncharacterized protein LOC116413438 isoform X1</fullName>
    </submittedName>
</protein>
<dbReference type="Proteomes" id="UP001652740">
    <property type="component" value="Unplaced"/>
</dbReference>
<name>A0A6J3C736_GALME</name>
<dbReference type="AlphaFoldDB" id="A0A6J3C736"/>
<accession>A0A6J3C736</accession>
<dbReference type="RefSeq" id="XP_031768507.2">
    <property type="nucleotide sequence ID" value="XM_031912647.2"/>
</dbReference>
<sequence>MEKPMISTVVHCIFLVSTNGSYCFSSDATIISCDYNNTDYPDIQDIFSILKNNETQLPSDVKALDVKLNIETLDVNKFKKKMQTYEAEMSKLYNINNNTINNTEVFSNDTRRFYIPYIWSWWNAASTMAHKLKTLDMMLQVLHMAKFKINQLETSKYFNQKDTGYRIAFLYRRLRRIYRKIIDIYMTTKLKRDQGKDSNIAISGHQRAVRFHVDFLYLWWVLIRIDKRFQDQKKSASTTRATLKRKKTKY</sequence>
<dbReference type="InParanoid" id="A0A6J3C736"/>
<evidence type="ECO:0000313" key="2">
    <source>
        <dbReference type="RefSeq" id="XP_031768507.2"/>
    </source>
</evidence>
<dbReference type="KEGG" id="gmw:116413438"/>
<reference evidence="2" key="1">
    <citation type="submission" date="2025-08" db="UniProtKB">
        <authorList>
            <consortium name="RefSeq"/>
        </authorList>
    </citation>
    <scope>IDENTIFICATION</scope>
    <source>
        <tissue evidence="2">Whole larvae</tissue>
    </source>
</reference>
<proteinExistence type="predicted"/>
<keyword evidence="1" id="KW-1185">Reference proteome</keyword>
<evidence type="ECO:0000313" key="1">
    <source>
        <dbReference type="Proteomes" id="UP001652740"/>
    </source>
</evidence>